<feature type="compositionally biased region" description="Basic and acidic residues" evidence="1">
    <location>
        <begin position="236"/>
        <end position="245"/>
    </location>
</feature>
<evidence type="ECO:0000256" key="3">
    <source>
        <dbReference type="SAM" id="SignalP"/>
    </source>
</evidence>
<keyword evidence="5" id="KW-1185">Reference proteome</keyword>
<comment type="caution">
    <text evidence="4">The sequence shown here is derived from an EMBL/GenBank/DDBJ whole genome shotgun (WGS) entry which is preliminary data.</text>
</comment>
<feature type="region of interest" description="Disordered" evidence="1">
    <location>
        <begin position="144"/>
        <end position="188"/>
    </location>
</feature>
<evidence type="ECO:0000313" key="5">
    <source>
        <dbReference type="Proteomes" id="UP001614394"/>
    </source>
</evidence>
<feature type="compositionally biased region" description="Pro residues" evidence="1">
    <location>
        <begin position="75"/>
        <end position="85"/>
    </location>
</feature>
<dbReference type="RefSeq" id="WP_399644942.1">
    <property type="nucleotide sequence ID" value="NZ_JBITYG010000002.1"/>
</dbReference>
<keyword evidence="2" id="KW-1133">Transmembrane helix</keyword>
<keyword evidence="2" id="KW-0472">Membrane</keyword>
<dbReference type="EMBL" id="JBITYG010000002">
    <property type="protein sequence ID" value="MFI9100084.1"/>
    <property type="molecule type" value="Genomic_DNA"/>
</dbReference>
<feature type="transmembrane region" description="Helical" evidence="2">
    <location>
        <begin position="118"/>
        <end position="139"/>
    </location>
</feature>
<gene>
    <name evidence="4" type="ORF">ACIGXA_06140</name>
</gene>
<organism evidence="4 5">
    <name type="scientific">Streptomyces fildesensis</name>
    <dbReference type="NCBI Taxonomy" id="375757"/>
    <lineage>
        <taxon>Bacteria</taxon>
        <taxon>Bacillati</taxon>
        <taxon>Actinomycetota</taxon>
        <taxon>Actinomycetes</taxon>
        <taxon>Kitasatosporales</taxon>
        <taxon>Streptomycetaceae</taxon>
        <taxon>Streptomyces</taxon>
    </lineage>
</organism>
<name>A0ABW8C0X7_9ACTN</name>
<evidence type="ECO:0000256" key="2">
    <source>
        <dbReference type="SAM" id="Phobius"/>
    </source>
</evidence>
<feature type="region of interest" description="Disordered" evidence="1">
    <location>
        <begin position="221"/>
        <end position="261"/>
    </location>
</feature>
<sequence>MPSDTAQRGRPIAMILTAVLLLGPSAAVPAAAAPADPPAPPCTTAPAKPGDPKAVCPATSPTCVTPSAGVTAPKTTPPAEQPPGGKPTTGKPATTKPATGATSPCPGEKKTAGEHTNWLLIGAITTLLGVLLALLAVAVRRSGTGRHSSHAPAHRDVPASGHDADPPASGAPTVPTHLPGARRAPRPGNLRRATVATDLHPQGYVEIDECLFRAVWSEPAEPAPGAGEPVDVARPGPHDDSHDPHVLLAFPADTRRRDHAR</sequence>
<keyword evidence="3" id="KW-0732">Signal</keyword>
<feature type="region of interest" description="Disordered" evidence="1">
    <location>
        <begin position="28"/>
        <end position="110"/>
    </location>
</feature>
<evidence type="ECO:0000256" key="1">
    <source>
        <dbReference type="SAM" id="MobiDB-lite"/>
    </source>
</evidence>
<keyword evidence="2" id="KW-0812">Transmembrane</keyword>
<proteinExistence type="predicted"/>
<evidence type="ECO:0000313" key="4">
    <source>
        <dbReference type="EMBL" id="MFI9100084.1"/>
    </source>
</evidence>
<feature type="compositionally biased region" description="Basic and acidic residues" evidence="1">
    <location>
        <begin position="153"/>
        <end position="165"/>
    </location>
</feature>
<feature type="compositionally biased region" description="Low complexity" evidence="1">
    <location>
        <begin position="86"/>
        <end position="102"/>
    </location>
</feature>
<dbReference type="Proteomes" id="UP001614394">
    <property type="component" value="Unassembled WGS sequence"/>
</dbReference>
<feature type="chain" id="PRO_5047424560" evidence="3">
    <location>
        <begin position="33"/>
        <end position="261"/>
    </location>
</feature>
<accession>A0ABW8C0X7</accession>
<protein>
    <submittedName>
        <fullName evidence="4">Uncharacterized protein</fullName>
    </submittedName>
</protein>
<feature type="signal peptide" evidence="3">
    <location>
        <begin position="1"/>
        <end position="32"/>
    </location>
</feature>
<reference evidence="4 5" key="1">
    <citation type="submission" date="2024-10" db="EMBL/GenBank/DDBJ databases">
        <title>The Natural Products Discovery Center: Release of the First 8490 Sequenced Strains for Exploring Actinobacteria Biosynthetic Diversity.</title>
        <authorList>
            <person name="Kalkreuter E."/>
            <person name="Kautsar S.A."/>
            <person name="Yang D."/>
            <person name="Bader C.D."/>
            <person name="Teijaro C.N."/>
            <person name="Fluegel L."/>
            <person name="Davis C.M."/>
            <person name="Simpson J.R."/>
            <person name="Lauterbach L."/>
            <person name="Steele A.D."/>
            <person name="Gui C."/>
            <person name="Meng S."/>
            <person name="Li G."/>
            <person name="Viehrig K."/>
            <person name="Ye F."/>
            <person name="Su P."/>
            <person name="Kiefer A.F."/>
            <person name="Nichols A."/>
            <person name="Cepeda A.J."/>
            <person name="Yan W."/>
            <person name="Fan B."/>
            <person name="Jiang Y."/>
            <person name="Adhikari A."/>
            <person name="Zheng C.-J."/>
            <person name="Schuster L."/>
            <person name="Cowan T.M."/>
            <person name="Smanski M.J."/>
            <person name="Chevrette M.G."/>
            <person name="De Carvalho L.P.S."/>
            <person name="Shen B."/>
        </authorList>
    </citation>
    <scope>NUCLEOTIDE SEQUENCE [LARGE SCALE GENOMIC DNA]</scope>
    <source>
        <strain evidence="4 5">NPDC053399</strain>
    </source>
</reference>